<dbReference type="OrthoDB" id="262608at2759"/>
<reference evidence="2 4" key="1">
    <citation type="journal article" date="2018" name="Sci. Rep.">
        <title>A complete Leishmania donovani reference genome identifies novel genetic variations associated with virulence.</title>
        <authorList>
            <person name="Lypaczewski P."/>
            <person name="Hoshizaki J."/>
            <person name="Zhang W.-W."/>
            <person name="McCall L.-I."/>
            <person name="Torcivia-Rodriguez J."/>
            <person name="Simonyan V."/>
            <person name="Kaur A."/>
            <person name="Dewar K."/>
            <person name="Matlashewski G."/>
        </authorList>
    </citation>
    <scope>NUCLEOTIDE SEQUENCE [LARGE SCALE GENOMIC DNA]</scope>
    <source>
        <strain evidence="2 4">LdCL</strain>
    </source>
</reference>
<keyword evidence="4" id="KW-1185">Reference proteome</keyword>
<dbReference type="Proteomes" id="UP000601710">
    <property type="component" value="Chromosome 25"/>
</dbReference>
<sequence length="68" mass="7441">MKAAQAKAVGMPKDGFWIEKCVGNAAVIYSKDTTDRLTDLAGALLVMCISVYFTVGGYLFYREIVLSE</sequence>
<evidence type="ECO:0000313" key="2">
    <source>
        <dbReference type="EMBL" id="AYU79587.1"/>
    </source>
</evidence>
<keyword evidence="1" id="KW-1133">Transmembrane helix</keyword>
<dbReference type="SMR" id="A0A3Q8IBY2"/>
<dbReference type="VEuPathDB" id="TriTrypDB:LDHU3_25.2990"/>
<feature type="transmembrane region" description="Helical" evidence="1">
    <location>
        <begin position="40"/>
        <end position="61"/>
    </location>
</feature>
<accession>A0A3Q8IBY2</accession>
<protein>
    <submittedName>
        <fullName evidence="3">Hypothetical_protein_conserved</fullName>
    </submittedName>
</protein>
<evidence type="ECO:0000256" key="1">
    <source>
        <dbReference type="SAM" id="Phobius"/>
    </source>
</evidence>
<dbReference type="Proteomes" id="UP000274082">
    <property type="component" value="Chromosome 25"/>
</dbReference>
<dbReference type="AlphaFoldDB" id="A0A3Q8IBY2"/>
<organism evidence="2 4">
    <name type="scientific">Leishmania donovani</name>
    <dbReference type="NCBI Taxonomy" id="5661"/>
    <lineage>
        <taxon>Eukaryota</taxon>
        <taxon>Discoba</taxon>
        <taxon>Euglenozoa</taxon>
        <taxon>Kinetoplastea</taxon>
        <taxon>Metakinetoplastina</taxon>
        <taxon>Trypanosomatida</taxon>
        <taxon>Trypanosomatidae</taxon>
        <taxon>Leishmaniinae</taxon>
        <taxon>Leishmania</taxon>
    </lineage>
</organism>
<dbReference type="EMBL" id="LR812645">
    <property type="protein sequence ID" value="CAC5430827.1"/>
    <property type="molecule type" value="Genomic_DNA"/>
</dbReference>
<proteinExistence type="predicted"/>
<gene>
    <name evidence="2" type="ORF">LdCL_250030800</name>
    <name evidence="3" type="ORF">LDHU3_25.2990</name>
</gene>
<keyword evidence="1" id="KW-0812">Transmembrane</keyword>
<dbReference type="VEuPathDB" id="TriTrypDB:LdBPK_252490.1"/>
<keyword evidence="1" id="KW-0472">Membrane</keyword>
<dbReference type="EMBL" id="CP029524">
    <property type="protein sequence ID" value="AYU79587.1"/>
    <property type="molecule type" value="Genomic_DNA"/>
</dbReference>
<evidence type="ECO:0000313" key="3">
    <source>
        <dbReference type="EMBL" id="CAC5430827.1"/>
    </source>
</evidence>
<dbReference type="VEuPathDB" id="TriTrypDB:LdCL_250030800"/>
<reference evidence="3" key="2">
    <citation type="submission" date="2020-06" db="EMBL/GenBank/DDBJ databases">
        <authorList>
            <person name="Camacho E."/>
            <person name="Gonzalez-de la Fuente S."/>
            <person name="Rastrojo A."/>
            <person name="Peiro-Pastor R."/>
            <person name="Solana JC."/>
            <person name="Tabera L."/>
            <person name="Gamarro F."/>
            <person name="Carrasco-Ramiro F."/>
            <person name="Requena JM."/>
            <person name="Aguado B."/>
        </authorList>
    </citation>
    <scope>NUCLEOTIDE SEQUENCE</scope>
</reference>
<name>A0A3Q8IBY2_LEIDO</name>
<evidence type="ECO:0000313" key="4">
    <source>
        <dbReference type="Proteomes" id="UP000274082"/>
    </source>
</evidence>